<gene>
    <name evidence="1" type="ORF">HNY73_012212</name>
</gene>
<protein>
    <submittedName>
        <fullName evidence="1">Uncharacterized protein</fullName>
    </submittedName>
</protein>
<evidence type="ECO:0000313" key="2">
    <source>
        <dbReference type="Proteomes" id="UP000807504"/>
    </source>
</evidence>
<dbReference type="Proteomes" id="UP000807504">
    <property type="component" value="Unassembled WGS sequence"/>
</dbReference>
<proteinExistence type="predicted"/>
<dbReference type="AlphaFoldDB" id="A0A8T0EZ03"/>
<name>A0A8T0EZ03_ARGBR</name>
<reference evidence="1" key="2">
    <citation type="submission" date="2020-06" db="EMBL/GenBank/DDBJ databases">
        <authorList>
            <person name="Sheffer M."/>
        </authorList>
    </citation>
    <scope>NUCLEOTIDE SEQUENCE</scope>
</reference>
<comment type="caution">
    <text evidence="1">The sequence shown here is derived from an EMBL/GenBank/DDBJ whole genome shotgun (WGS) entry which is preliminary data.</text>
</comment>
<accession>A0A8T0EZ03</accession>
<evidence type="ECO:0000313" key="1">
    <source>
        <dbReference type="EMBL" id="KAF8781868.1"/>
    </source>
</evidence>
<reference evidence="1" key="1">
    <citation type="journal article" date="2020" name="bioRxiv">
        <title>Chromosome-level reference genome of the European wasp spider Argiope bruennichi: a resource for studies on range expansion and evolutionary adaptation.</title>
        <authorList>
            <person name="Sheffer M.M."/>
            <person name="Hoppe A."/>
            <person name="Krehenwinkel H."/>
            <person name="Uhl G."/>
            <person name="Kuss A.W."/>
            <person name="Jensen L."/>
            <person name="Jensen C."/>
            <person name="Gillespie R.G."/>
            <person name="Hoff K.J."/>
            <person name="Prost S."/>
        </authorList>
    </citation>
    <scope>NUCLEOTIDE SEQUENCE</scope>
</reference>
<keyword evidence="2" id="KW-1185">Reference proteome</keyword>
<sequence>MRRKWFHALMMFSQRPPSLAWTSPHVSPKYFVLYHFCERKLDRKRHRKDLDKGIKRHFNLLVLNLCPLDGSDAILLSNQDTLWMIFGVLLEVFSHSEANRYQRS</sequence>
<organism evidence="1 2">
    <name type="scientific">Argiope bruennichi</name>
    <name type="common">Wasp spider</name>
    <name type="synonym">Aranea bruennichi</name>
    <dbReference type="NCBI Taxonomy" id="94029"/>
    <lineage>
        <taxon>Eukaryota</taxon>
        <taxon>Metazoa</taxon>
        <taxon>Ecdysozoa</taxon>
        <taxon>Arthropoda</taxon>
        <taxon>Chelicerata</taxon>
        <taxon>Arachnida</taxon>
        <taxon>Araneae</taxon>
        <taxon>Araneomorphae</taxon>
        <taxon>Entelegynae</taxon>
        <taxon>Araneoidea</taxon>
        <taxon>Araneidae</taxon>
        <taxon>Argiope</taxon>
    </lineage>
</organism>
<dbReference type="EMBL" id="JABXBU010001863">
    <property type="protein sequence ID" value="KAF8781868.1"/>
    <property type="molecule type" value="Genomic_DNA"/>
</dbReference>